<evidence type="ECO:0000313" key="9">
    <source>
        <dbReference type="Proteomes" id="UP000276133"/>
    </source>
</evidence>
<evidence type="ECO:0000256" key="1">
    <source>
        <dbReference type="ARBA" id="ARBA00022669"/>
    </source>
</evidence>
<dbReference type="PANTHER" id="PTHR23301:SF0">
    <property type="entry name" value="CHITIN-BINDING TYPE-2 DOMAIN-CONTAINING PROTEIN-RELATED"/>
    <property type="match status" value="1"/>
</dbReference>
<evidence type="ECO:0000256" key="3">
    <source>
        <dbReference type="ARBA" id="ARBA00022737"/>
    </source>
</evidence>
<keyword evidence="9" id="KW-1185">Reference proteome</keyword>
<accession>A0A3M7R4V8</accession>
<dbReference type="EMBL" id="REGN01004195">
    <property type="protein sequence ID" value="RNA18637.1"/>
    <property type="molecule type" value="Genomic_DNA"/>
</dbReference>
<dbReference type="InterPro" id="IPR051940">
    <property type="entry name" value="Chitin_bind-dev_reg"/>
</dbReference>
<organism evidence="8 9">
    <name type="scientific">Brachionus plicatilis</name>
    <name type="common">Marine rotifer</name>
    <name type="synonym">Brachionus muelleri</name>
    <dbReference type="NCBI Taxonomy" id="10195"/>
    <lineage>
        <taxon>Eukaryota</taxon>
        <taxon>Metazoa</taxon>
        <taxon>Spiralia</taxon>
        <taxon>Gnathifera</taxon>
        <taxon>Rotifera</taxon>
        <taxon>Eurotatoria</taxon>
        <taxon>Monogononta</taxon>
        <taxon>Pseudotrocha</taxon>
        <taxon>Ploima</taxon>
        <taxon>Brachionidae</taxon>
        <taxon>Brachionus</taxon>
    </lineage>
</organism>
<evidence type="ECO:0000259" key="7">
    <source>
        <dbReference type="PROSITE" id="PS50940"/>
    </source>
</evidence>
<dbReference type="AlphaFoldDB" id="A0A3M7R4V8"/>
<keyword evidence="3" id="KW-0677">Repeat</keyword>
<keyword evidence="5" id="KW-0325">Glycoprotein</keyword>
<feature type="domain" description="Chitin-binding type-2" evidence="7">
    <location>
        <begin position="146"/>
        <end position="201"/>
    </location>
</feature>
<dbReference type="GO" id="GO:0008061">
    <property type="term" value="F:chitin binding"/>
    <property type="evidence" value="ECO:0007669"/>
    <property type="project" value="UniProtKB-KW"/>
</dbReference>
<feature type="signal peptide" evidence="6">
    <location>
        <begin position="1"/>
        <end position="16"/>
    </location>
</feature>
<dbReference type="OrthoDB" id="6020543at2759"/>
<dbReference type="InterPro" id="IPR036508">
    <property type="entry name" value="Chitin-bd_dom_sf"/>
</dbReference>
<dbReference type="PANTHER" id="PTHR23301">
    <property type="entry name" value="CHITIN BINDING PERITROPHIN-A"/>
    <property type="match status" value="1"/>
</dbReference>
<feature type="chain" id="PRO_5018151562" evidence="6">
    <location>
        <begin position="17"/>
        <end position="265"/>
    </location>
</feature>
<evidence type="ECO:0000256" key="6">
    <source>
        <dbReference type="SAM" id="SignalP"/>
    </source>
</evidence>
<keyword evidence="2 6" id="KW-0732">Signal</keyword>
<evidence type="ECO:0000313" key="8">
    <source>
        <dbReference type="EMBL" id="RNA18637.1"/>
    </source>
</evidence>
<dbReference type="SMART" id="SM00494">
    <property type="entry name" value="ChtBD2"/>
    <property type="match status" value="4"/>
</dbReference>
<evidence type="ECO:0000256" key="2">
    <source>
        <dbReference type="ARBA" id="ARBA00022729"/>
    </source>
</evidence>
<keyword evidence="4" id="KW-1015">Disulfide bond</keyword>
<name>A0A3M7R4V8_BRAPC</name>
<protein>
    <submittedName>
        <fullName evidence="8">Peritrophic membrane</fullName>
    </submittedName>
</protein>
<dbReference type="Gene3D" id="2.170.140.10">
    <property type="entry name" value="Chitin binding domain"/>
    <property type="match status" value="4"/>
</dbReference>
<evidence type="ECO:0000256" key="5">
    <source>
        <dbReference type="ARBA" id="ARBA00023180"/>
    </source>
</evidence>
<comment type="caution">
    <text evidence="8">The sequence shown here is derived from an EMBL/GenBank/DDBJ whole genome shotgun (WGS) entry which is preliminary data.</text>
</comment>
<dbReference type="Pfam" id="PF01607">
    <property type="entry name" value="CBM_14"/>
    <property type="match status" value="4"/>
</dbReference>
<dbReference type="Proteomes" id="UP000276133">
    <property type="component" value="Unassembled WGS sequence"/>
</dbReference>
<dbReference type="PROSITE" id="PS50940">
    <property type="entry name" value="CHIT_BIND_II"/>
    <property type="match status" value="4"/>
</dbReference>
<evidence type="ECO:0000256" key="4">
    <source>
        <dbReference type="ARBA" id="ARBA00023157"/>
    </source>
</evidence>
<dbReference type="InterPro" id="IPR002557">
    <property type="entry name" value="Chitin-bd_dom"/>
</dbReference>
<keyword evidence="1" id="KW-0147">Chitin-binding</keyword>
<feature type="domain" description="Chitin-binding type-2" evidence="7">
    <location>
        <begin position="80"/>
        <end position="136"/>
    </location>
</feature>
<dbReference type="SUPFAM" id="SSF57625">
    <property type="entry name" value="Invertebrate chitin-binding proteins"/>
    <property type="match status" value="4"/>
</dbReference>
<sequence length="265" mass="28539">MFKLCIALSLIYFCQPRNLHKRQDVCDPEINLTPVEGTCNQFNRCTNGFYAVGTCPGTYQFDETAKRCKPADEVNCTPKGNECSSDQDFTAVAGDCSKFNRCNNGYLTQSSCPSGLLFDKTLKICNYPDQVTDCDSTSTGDSGSNKGECTSAEDLTQVPEDCKQFYRCANGARSTQSCPSGTLFDNSLKVCNWADKVSCSSGSSSSGDSASGTCSSSDDLTQVPGKCGSFYRCANGVRFEQACPGGTNFDSNLKVCNWPDQVSCV</sequence>
<feature type="domain" description="Chitin-binding type-2" evidence="7">
    <location>
        <begin position="211"/>
        <end position="265"/>
    </location>
</feature>
<gene>
    <name evidence="8" type="ORF">BpHYR1_049962</name>
</gene>
<proteinExistence type="predicted"/>
<reference evidence="8 9" key="1">
    <citation type="journal article" date="2018" name="Sci. Rep.">
        <title>Genomic signatures of local adaptation to the degree of environmental predictability in rotifers.</title>
        <authorList>
            <person name="Franch-Gras L."/>
            <person name="Hahn C."/>
            <person name="Garcia-Roger E.M."/>
            <person name="Carmona M.J."/>
            <person name="Serra M."/>
            <person name="Gomez A."/>
        </authorList>
    </citation>
    <scope>NUCLEOTIDE SEQUENCE [LARGE SCALE GENOMIC DNA]</scope>
    <source>
        <strain evidence="8">HYR1</strain>
    </source>
</reference>
<feature type="domain" description="Chitin-binding type-2" evidence="7">
    <location>
        <begin position="23"/>
        <end position="78"/>
    </location>
</feature>
<dbReference type="GO" id="GO:0005576">
    <property type="term" value="C:extracellular region"/>
    <property type="evidence" value="ECO:0007669"/>
    <property type="project" value="InterPro"/>
</dbReference>